<dbReference type="Proteomes" id="UP000291343">
    <property type="component" value="Unassembled WGS sequence"/>
</dbReference>
<dbReference type="InParanoid" id="A0A482X0Y3"/>
<dbReference type="SMART" id="SM00718">
    <property type="entry name" value="DM4_12"/>
    <property type="match status" value="1"/>
</dbReference>
<evidence type="ECO:0000313" key="2">
    <source>
        <dbReference type="Proteomes" id="UP000291343"/>
    </source>
</evidence>
<accession>A0A482X0Y3</accession>
<dbReference type="Pfam" id="PF07841">
    <property type="entry name" value="DM4_12"/>
    <property type="match status" value="1"/>
</dbReference>
<dbReference type="PANTHER" id="PTHR21398">
    <property type="entry name" value="AGAP007094-PA"/>
    <property type="match status" value="1"/>
</dbReference>
<protein>
    <submittedName>
        <fullName evidence="1">Uncharacterized protein</fullName>
    </submittedName>
</protein>
<comment type="caution">
    <text evidence="1">The sequence shown here is derived from an EMBL/GenBank/DDBJ whole genome shotgun (WGS) entry which is preliminary data.</text>
</comment>
<sequence length="191" mass="22054">MIISRILVSEIVLVLEMVSCLTLEEKFIEISSRHKRQLTYPYGSAIGMYLAFVVPVDLQEQDILFSYNFEANYNLPTTLEQYAFQSLKSLRSFSRQMAFKYLESYLDRQRINGEQCILRLICEVSQAELRQNGLLGNLIHVLFTPSTTFHEPSLDAKFSLAEQHGTTRSNCTETYTECKHGLLDLISYEDE</sequence>
<evidence type="ECO:0000313" key="1">
    <source>
        <dbReference type="EMBL" id="RZF39507.1"/>
    </source>
</evidence>
<dbReference type="OrthoDB" id="6340174at2759"/>
<gene>
    <name evidence="1" type="ORF">LSTR_LSTR001028</name>
</gene>
<keyword evidence="2" id="KW-1185">Reference proteome</keyword>
<reference evidence="1 2" key="1">
    <citation type="journal article" date="2017" name="Gigascience">
        <title>Genome sequence of the small brown planthopper, Laodelphax striatellus.</title>
        <authorList>
            <person name="Zhu J."/>
            <person name="Jiang F."/>
            <person name="Wang X."/>
            <person name="Yang P."/>
            <person name="Bao Y."/>
            <person name="Zhao W."/>
            <person name="Wang W."/>
            <person name="Lu H."/>
            <person name="Wang Q."/>
            <person name="Cui N."/>
            <person name="Li J."/>
            <person name="Chen X."/>
            <person name="Luo L."/>
            <person name="Yu J."/>
            <person name="Kang L."/>
            <person name="Cui F."/>
        </authorList>
    </citation>
    <scope>NUCLEOTIDE SEQUENCE [LARGE SCALE GENOMIC DNA]</scope>
    <source>
        <strain evidence="1">Lst14</strain>
    </source>
</reference>
<dbReference type="AlphaFoldDB" id="A0A482X0Y3"/>
<organism evidence="1 2">
    <name type="scientific">Laodelphax striatellus</name>
    <name type="common">Small brown planthopper</name>
    <name type="synonym">Delphax striatella</name>
    <dbReference type="NCBI Taxonomy" id="195883"/>
    <lineage>
        <taxon>Eukaryota</taxon>
        <taxon>Metazoa</taxon>
        <taxon>Ecdysozoa</taxon>
        <taxon>Arthropoda</taxon>
        <taxon>Hexapoda</taxon>
        <taxon>Insecta</taxon>
        <taxon>Pterygota</taxon>
        <taxon>Neoptera</taxon>
        <taxon>Paraneoptera</taxon>
        <taxon>Hemiptera</taxon>
        <taxon>Auchenorrhyncha</taxon>
        <taxon>Fulgoroidea</taxon>
        <taxon>Delphacidae</taxon>
        <taxon>Criomorphinae</taxon>
        <taxon>Laodelphax</taxon>
    </lineage>
</organism>
<proteinExistence type="predicted"/>
<dbReference type="InterPro" id="IPR006631">
    <property type="entry name" value="DM4_12"/>
</dbReference>
<dbReference type="EMBL" id="QKKF02019844">
    <property type="protein sequence ID" value="RZF39507.1"/>
    <property type="molecule type" value="Genomic_DNA"/>
</dbReference>
<name>A0A482X0Y3_LAOST</name>
<dbReference type="PANTHER" id="PTHR21398:SF22">
    <property type="entry name" value="IP12060P-RELATED"/>
    <property type="match status" value="1"/>
</dbReference>